<dbReference type="STRING" id="1797460.A3E73_00480"/>
<reference evidence="1 2" key="1">
    <citation type="journal article" date="2016" name="Nat. Commun.">
        <title>Thousands of microbial genomes shed light on interconnected biogeochemical processes in an aquifer system.</title>
        <authorList>
            <person name="Anantharaman K."/>
            <person name="Brown C.T."/>
            <person name="Hug L.A."/>
            <person name="Sharon I."/>
            <person name="Castelle C.J."/>
            <person name="Probst A.J."/>
            <person name="Thomas B.C."/>
            <person name="Singh A."/>
            <person name="Wilkins M.J."/>
            <person name="Karaoz U."/>
            <person name="Brodie E.L."/>
            <person name="Williams K.H."/>
            <person name="Hubbard S.S."/>
            <person name="Banfield J.F."/>
        </authorList>
    </citation>
    <scope>NUCLEOTIDE SEQUENCE [LARGE SCALE GENOMIC DNA]</scope>
</reference>
<accession>A0A1F5DM94</accession>
<gene>
    <name evidence="1" type="ORF">A3E73_00480</name>
</gene>
<proteinExistence type="predicted"/>
<dbReference type="Proteomes" id="UP000176791">
    <property type="component" value="Unassembled WGS sequence"/>
</dbReference>
<evidence type="ECO:0000313" key="2">
    <source>
        <dbReference type="Proteomes" id="UP000176791"/>
    </source>
</evidence>
<name>A0A1F5DM94_9BACT</name>
<organism evidence="1 2">
    <name type="scientific">Candidatus Beckwithbacteria bacterium RIFCSPHIGHO2_12_FULL_47_17</name>
    <dbReference type="NCBI Taxonomy" id="1797460"/>
    <lineage>
        <taxon>Bacteria</taxon>
        <taxon>Candidatus Beckwithiibacteriota</taxon>
    </lineage>
</organism>
<sequence>MFKTIAYADIFDYPLKADELQRWLIQGDSFAPAKVSPYWIKTNRFYHLPGRSKIISLRRQRQHFSHLKWPIAYRAAKILSFIPSVKLVAVTGALAMNNSDQDDDIDLMIITTKNRLWLVRALAMALLLPWLRRGRKINNRLCLNLWLDETTLAIKRRNLYIAHEICQAQPVFERDQTYQKFIAANLWYKNFLPNWKI</sequence>
<evidence type="ECO:0000313" key="1">
    <source>
        <dbReference type="EMBL" id="OGD56160.1"/>
    </source>
</evidence>
<evidence type="ECO:0008006" key="3">
    <source>
        <dbReference type="Google" id="ProtNLM"/>
    </source>
</evidence>
<protein>
    <recommendedName>
        <fullName evidence="3">Polymerase nucleotidyl transferase domain-containing protein</fullName>
    </recommendedName>
</protein>
<dbReference type="EMBL" id="MEZN01000022">
    <property type="protein sequence ID" value="OGD56160.1"/>
    <property type="molecule type" value="Genomic_DNA"/>
</dbReference>
<comment type="caution">
    <text evidence="1">The sequence shown here is derived from an EMBL/GenBank/DDBJ whole genome shotgun (WGS) entry which is preliminary data.</text>
</comment>
<dbReference type="AlphaFoldDB" id="A0A1F5DM94"/>
<dbReference type="SUPFAM" id="SSF81301">
    <property type="entry name" value="Nucleotidyltransferase"/>
    <property type="match status" value="1"/>
</dbReference>
<dbReference type="InterPro" id="IPR043519">
    <property type="entry name" value="NT_sf"/>
</dbReference>